<dbReference type="SUPFAM" id="SSF52141">
    <property type="entry name" value="Uracil-DNA glycosylase-like"/>
    <property type="match status" value="1"/>
</dbReference>
<comment type="caution">
    <text evidence="13">The sequence shown here is derived from an EMBL/GenBank/DDBJ whole genome shotgun (WGS) entry which is preliminary data.</text>
</comment>
<dbReference type="EMBL" id="MFTO01000011">
    <property type="protein sequence ID" value="OGI63904.1"/>
    <property type="molecule type" value="Genomic_DNA"/>
</dbReference>
<sequence length="199" mass="22911">MEKAEKLKELHEKWQKECKCALKDTGVRAVFGDGNPESEIIFIGEAPGKKEDELGIPFVGSAGKFLNEMLENIGVERKDIYITNIVKYRPPGNRDPEPEEKSDCREWLIEEINFINPKLLIFLGRHSMNDFFPLEKISNVHGKLLKKKFKNISCEYFLPLYHPASALYDGSMREVLMTDFQKIPKVLEKIDTGITTYVK</sequence>
<dbReference type="GO" id="GO:0006281">
    <property type="term" value="P:DNA repair"/>
    <property type="evidence" value="ECO:0007669"/>
    <property type="project" value="UniProtKB-KW"/>
</dbReference>
<keyword evidence="11" id="KW-0234">DNA repair</keyword>
<comment type="similarity">
    <text evidence="2">Belongs to the uracil-DNA glycosylase (UDG) superfamily. Type 4 (UDGa) family.</text>
</comment>
<evidence type="ECO:0000256" key="2">
    <source>
        <dbReference type="ARBA" id="ARBA00006521"/>
    </source>
</evidence>
<evidence type="ECO:0000313" key="14">
    <source>
        <dbReference type="Proteomes" id="UP000178985"/>
    </source>
</evidence>
<dbReference type="InterPro" id="IPR005273">
    <property type="entry name" value="Ura-DNA_glyco_family4"/>
</dbReference>
<evidence type="ECO:0000256" key="5">
    <source>
        <dbReference type="ARBA" id="ARBA00022485"/>
    </source>
</evidence>
<dbReference type="InterPro" id="IPR005122">
    <property type="entry name" value="Uracil-DNA_glycosylase-like"/>
</dbReference>
<dbReference type="Proteomes" id="UP000178985">
    <property type="component" value="Unassembled WGS sequence"/>
</dbReference>
<evidence type="ECO:0000256" key="10">
    <source>
        <dbReference type="ARBA" id="ARBA00023014"/>
    </source>
</evidence>
<evidence type="ECO:0000313" key="13">
    <source>
        <dbReference type="EMBL" id="OGI63904.1"/>
    </source>
</evidence>
<evidence type="ECO:0000256" key="3">
    <source>
        <dbReference type="ARBA" id="ARBA00012030"/>
    </source>
</evidence>
<evidence type="ECO:0000256" key="11">
    <source>
        <dbReference type="ARBA" id="ARBA00023204"/>
    </source>
</evidence>
<dbReference type="GO" id="GO:0004844">
    <property type="term" value="F:uracil DNA N-glycosylase activity"/>
    <property type="evidence" value="ECO:0007669"/>
    <property type="project" value="UniProtKB-EC"/>
</dbReference>
<dbReference type="GO" id="GO:0046872">
    <property type="term" value="F:metal ion binding"/>
    <property type="evidence" value="ECO:0007669"/>
    <property type="project" value="UniProtKB-KW"/>
</dbReference>
<evidence type="ECO:0000256" key="6">
    <source>
        <dbReference type="ARBA" id="ARBA00022723"/>
    </source>
</evidence>
<dbReference type="Pfam" id="PF03167">
    <property type="entry name" value="UDG"/>
    <property type="match status" value="1"/>
</dbReference>
<comment type="catalytic activity">
    <reaction evidence="1">
        <text>Hydrolyzes single-stranded DNA or mismatched double-stranded DNA and polynucleotides, releasing free uracil.</text>
        <dbReference type="EC" id="3.2.2.27"/>
    </reaction>
</comment>
<evidence type="ECO:0000256" key="7">
    <source>
        <dbReference type="ARBA" id="ARBA00022763"/>
    </source>
</evidence>
<proteinExistence type="inferred from homology"/>
<feature type="domain" description="Uracil-DNA glycosylase-like" evidence="12">
    <location>
        <begin position="31"/>
        <end position="181"/>
    </location>
</feature>
<evidence type="ECO:0000256" key="9">
    <source>
        <dbReference type="ARBA" id="ARBA00023004"/>
    </source>
</evidence>
<dbReference type="CDD" id="cd10030">
    <property type="entry name" value="UDG-F4_TTUDGA_SPO1dp_like"/>
    <property type="match status" value="1"/>
</dbReference>
<dbReference type="NCBIfam" id="TIGR00758">
    <property type="entry name" value="UDG_fam4"/>
    <property type="match status" value="1"/>
</dbReference>
<evidence type="ECO:0000256" key="4">
    <source>
        <dbReference type="ARBA" id="ARBA00019403"/>
    </source>
</evidence>
<keyword evidence="8" id="KW-0378">Hydrolase</keyword>
<evidence type="ECO:0000256" key="1">
    <source>
        <dbReference type="ARBA" id="ARBA00001400"/>
    </source>
</evidence>
<evidence type="ECO:0000256" key="8">
    <source>
        <dbReference type="ARBA" id="ARBA00022801"/>
    </source>
</evidence>
<keyword evidence="9" id="KW-0408">Iron</keyword>
<gene>
    <name evidence="13" type="ORF">A2733_01550</name>
</gene>
<dbReference type="PANTHER" id="PTHR33693:SF1">
    <property type="entry name" value="TYPE-4 URACIL-DNA GLYCOSYLASE"/>
    <property type="match status" value="1"/>
</dbReference>
<dbReference type="EC" id="3.2.2.27" evidence="3"/>
<keyword evidence="6" id="KW-0479">Metal-binding</keyword>
<dbReference type="GO" id="GO:0051539">
    <property type="term" value="F:4 iron, 4 sulfur cluster binding"/>
    <property type="evidence" value="ECO:0007669"/>
    <property type="project" value="UniProtKB-KW"/>
</dbReference>
<accession>A0A1F6V386</accession>
<keyword evidence="10" id="KW-0411">Iron-sulfur</keyword>
<dbReference type="SMART" id="SM00986">
    <property type="entry name" value="UDG"/>
    <property type="match status" value="1"/>
</dbReference>
<dbReference type="AlphaFoldDB" id="A0A1F6V386"/>
<dbReference type="SMART" id="SM00987">
    <property type="entry name" value="UreE_C"/>
    <property type="match status" value="1"/>
</dbReference>
<dbReference type="InterPro" id="IPR036895">
    <property type="entry name" value="Uracil-DNA_glycosylase-like_sf"/>
</dbReference>
<protein>
    <recommendedName>
        <fullName evidence="4">Type-4 uracil-DNA glycosylase</fullName>
        <ecNumber evidence="3">3.2.2.27</ecNumber>
    </recommendedName>
</protein>
<organism evidence="13 14">
    <name type="scientific">Candidatus Nomurabacteria bacterium RIFCSPHIGHO2_01_FULL_40_20</name>
    <dbReference type="NCBI Taxonomy" id="1801738"/>
    <lineage>
        <taxon>Bacteria</taxon>
        <taxon>Candidatus Nomuraibacteriota</taxon>
    </lineage>
</organism>
<dbReference type="Gene3D" id="3.40.470.10">
    <property type="entry name" value="Uracil-DNA glycosylase-like domain"/>
    <property type="match status" value="1"/>
</dbReference>
<dbReference type="PANTHER" id="PTHR33693">
    <property type="entry name" value="TYPE-5 URACIL-DNA GLYCOSYLASE"/>
    <property type="match status" value="1"/>
</dbReference>
<name>A0A1F6V386_9BACT</name>
<reference evidence="13 14" key="1">
    <citation type="journal article" date="2016" name="Nat. Commun.">
        <title>Thousands of microbial genomes shed light on interconnected biogeochemical processes in an aquifer system.</title>
        <authorList>
            <person name="Anantharaman K."/>
            <person name="Brown C.T."/>
            <person name="Hug L.A."/>
            <person name="Sharon I."/>
            <person name="Castelle C.J."/>
            <person name="Probst A.J."/>
            <person name="Thomas B.C."/>
            <person name="Singh A."/>
            <person name="Wilkins M.J."/>
            <person name="Karaoz U."/>
            <person name="Brodie E.L."/>
            <person name="Williams K.H."/>
            <person name="Hubbard S.S."/>
            <person name="Banfield J.F."/>
        </authorList>
    </citation>
    <scope>NUCLEOTIDE SEQUENCE [LARGE SCALE GENOMIC DNA]</scope>
</reference>
<keyword evidence="5" id="KW-0004">4Fe-4S</keyword>
<keyword evidence="7" id="KW-0227">DNA damage</keyword>
<dbReference type="InterPro" id="IPR051536">
    <property type="entry name" value="UDG_Type-4/5"/>
</dbReference>
<evidence type="ECO:0000259" key="12">
    <source>
        <dbReference type="SMART" id="SM00986"/>
    </source>
</evidence>